<organism evidence="1 2">
    <name type="scientific">Streptomyces chartreusis</name>
    <dbReference type="NCBI Taxonomy" id="1969"/>
    <lineage>
        <taxon>Bacteria</taxon>
        <taxon>Bacillati</taxon>
        <taxon>Actinomycetota</taxon>
        <taxon>Actinomycetes</taxon>
        <taxon>Kitasatosporales</taxon>
        <taxon>Streptomycetaceae</taxon>
        <taxon>Streptomyces</taxon>
    </lineage>
</organism>
<dbReference type="AlphaFoldDB" id="A0A7H8TBF9"/>
<evidence type="ECO:0000313" key="1">
    <source>
        <dbReference type="EMBL" id="QKZ20328.1"/>
    </source>
</evidence>
<dbReference type="EMBL" id="CP056041">
    <property type="protein sequence ID" value="QKZ20328.1"/>
    <property type="molecule type" value="Genomic_DNA"/>
</dbReference>
<accession>A0A7H8TBF9</accession>
<gene>
    <name evidence="1" type="ORF">HUT05_25045</name>
</gene>
<protein>
    <recommendedName>
        <fullName evidence="3">Recombinase family protein</fullName>
    </recommendedName>
</protein>
<name>A0A7H8TBF9_STRCX</name>
<reference evidence="1 2" key="1">
    <citation type="submission" date="2020-06" db="EMBL/GenBank/DDBJ databases">
        <title>Genome mining for natural products.</title>
        <authorList>
            <person name="Zhang B."/>
            <person name="Shi J."/>
            <person name="Ge H."/>
        </authorList>
    </citation>
    <scope>NUCLEOTIDE SEQUENCE [LARGE SCALE GENOMIC DNA]</scope>
    <source>
        <strain evidence="1 2">NA02069</strain>
    </source>
</reference>
<dbReference type="RefSeq" id="WP_176576388.1">
    <property type="nucleotide sequence ID" value="NZ_CBDRGH010000036.1"/>
</dbReference>
<proteinExistence type="predicted"/>
<evidence type="ECO:0008006" key="3">
    <source>
        <dbReference type="Google" id="ProtNLM"/>
    </source>
</evidence>
<evidence type="ECO:0000313" key="2">
    <source>
        <dbReference type="Proteomes" id="UP000509418"/>
    </source>
</evidence>
<dbReference type="Proteomes" id="UP000509418">
    <property type="component" value="Chromosome"/>
</dbReference>
<sequence>MTSQNTTCPSSAFTDWMDRENDYERRFRPDAPRVSPDRDVQLMKVRREQMDRRIEAVRARGRVPRVVLYARTMNGLRPDRSLAAAREFVERMRWQLVRESVTDALDATSPEGRHGWQQVKGLVKSGFADGVVALTRAAISPHPYDYEVELTWFAMHSGFVALVHAENVVPQ</sequence>
<keyword evidence="2" id="KW-1185">Reference proteome</keyword>